<evidence type="ECO:0000259" key="10">
    <source>
        <dbReference type="PROSITE" id="PS52019"/>
    </source>
</evidence>
<evidence type="ECO:0000259" key="8">
    <source>
        <dbReference type="PROSITE" id="PS50075"/>
    </source>
</evidence>
<feature type="region of interest" description="Disordered" evidence="7">
    <location>
        <begin position="1585"/>
        <end position="1607"/>
    </location>
</feature>
<dbReference type="SUPFAM" id="SSF53901">
    <property type="entry name" value="Thiolase-like"/>
    <property type="match status" value="1"/>
</dbReference>
<evidence type="ECO:0000256" key="5">
    <source>
        <dbReference type="ARBA" id="ARBA00023315"/>
    </source>
</evidence>
<feature type="compositionally biased region" description="Polar residues" evidence="7">
    <location>
        <begin position="1745"/>
        <end position="1762"/>
    </location>
</feature>
<dbReference type="SMART" id="SM00827">
    <property type="entry name" value="PKS_AT"/>
    <property type="match status" value="1"/>
</dbReference>
<dbReference type="Pfam" id="PF00109">
    <property type="entry name" value="ketoacyl-synt"/>
    <property type="match status" value="1"/>
</dbReference>
<dbReference type="Pfam" id="PF16073">
    <property type="entry name" value="SAT"/>
    <property type="match status" value="1"/>
</dbReference>
<dbReference type="OrthoDB" id="329835at2759"/>
<dbReference type="InterPro" id="IPR006162">
    <property type="entry name" value="Ppantetheine_attach_site"/>
</dbReference>
<dbReference type="PROSITE" id="PS52019">
    <property type="entry name" value="PKS_MFAS_DH"/>
    <property type="match status" value="1"/>
</dbReference>
<feature type="region of interest" description="Disordered" evidence="7">
    <location>
        <begin position="1696"/>
        <end position="1762"/>
    </location>
</feature>
<name>A0A2S6BU66_9PEZI</name>
<evidence type="ECO:0000256" key="7">
    <source>
        <dbReference type="SAM" id="MobiDB-lite"/>
    </source>
</evidence>
<dbReference type="Gene3D" id="3.40.366.10">
    <property type="entry name" value="Malonyl-Coenzyme A Acyl Carrier Protein, domain 2"/>
    <property type="match status" value="2"/>
</dbReference>
<feature type="compositionally biased region" description="Low complexity" evidence="7">
    <location>
        <begin position="1590"/>
        <end position="1600"/>
    </location>
</feature>
<feature type="domain" description="Carrier" evidence="8">
    <location>
        <begin position="1624"/>
        <end position="1702"/>
    </location>
</feature>
<feature type="region of interest" description="N-terminal hotdog fold" evidence="6">
    <location>
        <begin position="1268"/>
        <end position="1400"/>
    </location>
</feature>
<dbReference type="PANTHER" id="PTHR43775:SF40">
    <property type="entry name" value="NORSOLORINIC ACID SYNTHASE STCA"/>
    <property type="match status" value="1"/>
</dbReference>
<dbReference type="InterPro" id="IPR050091">
    <property type="entry name" value="PKS_NRPS_Biosynth_Enz"/>
</dbReference>
<dbReference type="InterPro" id="IPR016035">
    <property type="entry name" value="Acyl_Trfase/lysoPLipase"/>
</dbReference>
<dbReference type="PROSITE" id="PS50075">
    <property type="entry name" value="CARRIER"/>
    <property type="match status" value="1"/>
</dbReference>
<dbReference type="Gene3D" id="3.30.70.3290">
    <property type="match status" value="1"/>
</dbReference>
<dbReference type="InterPro" id="IPR014043">
    <property type="entry name" value="Acyl_transferase_dom"/>
</dbReference>
<evidence type="ECO:0000256" key="6">
    <source>
        <dbReference type="PROSITE-ProRule" id="PRU01363"/>
    </source>
</evidence>
<dbReference type="Gene3D" id="3.40.50.720">
    <property type="entry name" value="NAD(P)-binding Rossmann-like Domain"/>
    <property type="match status" value="1"/>
</dbReference>
<dbReference type="SUPFAM" id="SSF51735">
    <property type="entry name" value="NAD(P)-binding Rossmann-fold domains"/>
    <property type="match status" value="1"/>
</dbReference>
<dbReference type="InterPro" id="IPR016039">
    <property type="entry name" value="Thiolase-like"/>
</dbReference>
<dbReference type="SUPFAM" id="SSF55048">
    <property type="entry name" value="Probable ACP-binding domain of malonyl-CoA ACP transacylase"/>
    <property type="match status" value="1"/>
</dbReference>
<dbReference type="STRING" id="357750.A0A2S6BU66"/>
<dbReference type="Proteomes" id="UP000237631">
    <property type="component" value="Unassembled WGS sequence"/>
</dbReference>
<evidence type="ECO:0000256" key="4">
    <source>
        <dbReference type="ARBA" id="ARBA00022737"/>
    </source>
</evidence>
<feature type="active site" description="Proton donor; for dehydratase activity" evidence="6">
    <location>
        <position position="1487"/>
    </location>
</feature>
<dbReference type="SUPFAM" id="SSF47336">
    <property type="entry name" value="ACP-like"/>
    <property type="match status" value="1"/>
</dbReference>
<dbReference type="GO" id="GO:0006633">
    <property type="term" value="P:fatty acid biosynthetic process"/>
    <property type="evidence" value="ECO:0007669"/>
    <property type="project" value="TreeGrafter"/>
</dbReference>
<dbReference type="GO" id="GO:0004312">
    <property type="term" value="F:fatty acid synthase activity"/>
    <property type="evidence" value="ECO:0007669"/>
    <property type="project" value="TreeGrafter"/>
</dbReference>
<dbReference type="Gene3D" id="3.40.47.10">
    <property type="match status" value="1"/>
</dbReference>
<evidence type="ECO:0000259" key="9">
    <source>
        <dbReference type="PROSITE" id="PS52004"/>
    </source>
</evidence>
<dbReference type="InterPro" id="IPR001227">
    <property type="entry name" value="Ac_transferase_dom_sf"/>
</dbReference>
<proteinExistence type="predicted"/>
<feature type="compositionally biased region" description="Polar residues" evidence="7">
    <location>
        <begin position="1702"/>
        <end position="1712"/>
    </location>
</feature>
<dbReference type="InterPro" id="IPR014030">
    <property type="entry name" value="Ketoacyl_synth_N"/>
</dbReference>
<feature type="region of interest" description="C-terminal hotdog fold" evidence="6">
    <location>
        <begin position="1427"/>
        <end position="1575"/>
    </location>
</feature>
<dbReference type="InterPro" id="IPR016036">
    <property type="entry name" value="Malonyl_transacylase_ACP-bd"/>
</dbReference>
<dbReference type="Pfam" id="PF07993">
    <property type="entry name" value="NAD_binding_4"/>
    <property type="match status" value="1"/>
</dbReference>
<dbReference type="InterPro" id="IPR032088">
    <property type="entry name" value="SAT"/>
</dbReference>
<keyword evidence="1" id="KW-0596">Phosphopantetheine</keyword>
<dbReference type="InterPro" id="IPR020841">
    <property type="entry name" value="PKS_Beta-ketoAc_synthase_dom"/>
</dbReference>
<dbReference type="GO" id="GO:0044550">
    <property type="term" value="P:secondary metabolite biosynthetic process"/>
    <property type="evidence" value="ECO:0007669"/>
    <property type="project" value="TreeGrafter"/>
</dbReference>
<dbReference type="InterPro" id="IPR042104">
    <property type="entry name" value="PKS_dehydratase_sf"/>
</dbReference>
<feature type="compositionally biased region" description="Low complexity" evidence="7">
    <location>
        <begin position="1720"/>
        <end position="1744"/>
    </location>
</feature>
<keyword evidence="12" id="KW-1185">Reference proteome</keyword>
<feature type="active site" description="Proton acceptor; for dehydratase activity" evidence="6">
    <location>
        <position position="1300"/>
    </location>
</feature>
<dbReference type="Gene3D" id="1.10.1200.10">
    <property type="entry name" value="ACP-like"/>
    <property type="match status" value="1"/>
</dbReference>
<evidence type="ECO:0000256" key="2">
    <source>
        <dbReference type="ARBA" id="ARBA00022553"/>
    </source>
</evidence>
<dbReference type="PROSITE" id="PS00012">
    <property type="entry name" value="PHOSPHOPANTETHEINE"/>
    <property type="match status" value="1"/>
</dbReference>
<dbReference type="Gene3D" id="3.30.70.250">
    <property type="entry name" value="Malonyl-CoA ACP transacylase, ACP-binding"/>
    <property type="match status" value="1"/>
</dbReference>
<dbReference type="InterPro" id="IPR014031">
    <property type="entry name" value="Ketoacyl_synth_C"/>
</dbReference>
<protein>
    <submittedName>
        <fullName evidence="11">Uncharacterized protein</fullName>
    </submittedName>
</protein>
<evidence type="ECO:0000313" key="11">
    <source>
        <dbReference type="EMBL" id="PPJ51023.1"/>
    </source>
</evidence>
<dbReference type="Pfam" id="PF02801">
    <property type="entry name" value="Ketoacyl-synt_C"/>
    <property type="match status" value="1"/>
</dbReference>
<dbReference type="InterPro" id="IPR030918">
    <property type="entry name" value="PT_fungal_PKS"/>
</dbReference>
<dbReference type="SMART" id="SM00825">
    <property type="entry name" value="PKS_KS"/>
    <property type="match status" value="1"/>
</dbReference>
<dbReference type="InterPro" id="IPR013120">
    <property type="entry name" value="FAR_NAD-bd"/>
</dbReference>
<organism evidence="11 12">
    <name type="scientific">Cercospora berteroae</name>
    <dbReference type="NCBI Taxonomy" id="357750"/>
    <lineage>
        <taxon>Eukaryota</taxon>
        <taxon>Fungi</taxon>
        <taxon>Dikarya</taxon>
        <taxon>Ascomycota</taxon>
        <taxon>Pezizomycotina</taxon>
        <taxon>Dothideomycetes</taxon>
        <taxon>Dothideomycetidae</taxon>
        <taxon>Mycosphaerellales</taxon>
        <taxon>Mycosphaerellaceae</taxon>
        <taxon>Cercospora</taxon>
    </lineage>
</organism>
<dbReference type="InterPro" id="IPR049900">
    <property type="entry name" value="PKS_mFAS_DH"/>
</dbReference>
<dbReference type="InterPro" id="IPR036736">
    <property type="entry name" value="ACP-like_sf"/>
</dbReference>
<feature type="region of interest" description="Disordered" evidence="7">
    <location>
        <begin position="1789"/>
        <end position="1819"/>
    </location>
</feature>
<keyword evidence="4" id="KW-0677">Repeat</keyword>
<accession>A0A2S6BU66</accession>
<keyword evidence="5" id="KW-0012">Acyltransferase</keyword>
<dbReference type="Gene3D" id="3.10.129.110">
    <property type="entry name" value="Polyketide synthase dehydratase"/>
    <property type="match status" value="1"/>
</dbReference>
<dbReference type="PANTHER" id="PTHR43775">
    <property type="entry name" value="FATTY ACID SYNTHASE"/>
    <property type="match status" value="1"/>
</dbReference>
<comment type="caution">
    <text evidence="11">The sequence shown here is derived from an EMBL/GenBank/DDBJ whole genome shotgun (WGS) entry which is preliminary data.</text>
</comment>
<dbReference type="EMBL" id="PNEN01001769">
    <property type="protein sequence ID" value="PPJ51023.1"/>
    <property type="molecule type" value="Genomic_DNA"/>
</dbReference>
<dbReference type="Pfam" id="PF14765">
    <property type="entry name" value="PS-DH"/>
    <property type="match status" value="1"/>
</dbReference>
<keyword evidence="3" id="KW-0808">Transferase</keyword>
<evidence type="ECO:0000256" key="1">
    <source>
        <dbReference type="ARBA" id="ARBA00022450"/>
    </source>
</evidence>
<feature type="domain" description="Ketosynthase family 3 (KS3)" evidence="9">
    <location>
        <begin position="368"/>
        <end position="789"/>
    </location>
</feature>
<dbReference type="InterPro" id="IPR036291">
    <property type="entry name" value="NAD(P)-bd_dom_sf"/>
</dbReference>
<reference evidence="12" key="1">
    <citation type="journal article" date="2017" name="bioRxiv">
        <title>Conservation of a gene cluster reveals novel cercosporin biosynthetic mechanisms and extends production to the genus Colletotrichum.</title>
        <authorList>
            <person name="de Jonge R."/>
            <person name="Ebert M.K."/>
            <person name="Huitt-Roehl C.R."/>
            <person name="Pal P."/>
            <person name="Suttle J.C."/>
            <person name="Spanner R.E."/>
            <person name="Neubauer J.D."/>
            <person name="Jurick W.M.II."/>
            <person name="Stott K.A."/>
            <person name="Secor G.A."/>
            <person name="Thomma B.P.H.J."/>
            <person name="Van de Peer Y."/>
            <person name="Townsend C.A."/>
            <person name="Bolton M.D."/>
        </authorList>
    </citation>
    <scope>NUCLEOTIDE SEQUENCE [LARGE SCALE GENOMIC DNA]</scope>
    <source>
        <strain evidence="12">CBS538.71</strain>
    </source>
</reference>
<gene>
    <name evidence="11" type="ORF">CBER1_07830</name>
</gene>
<dbReference type="InterPro" id="IPR009081">
    <property type="entry name" value="PP-bd_ACP"/>
</dbReference>
<evidence type="ECO:0000313" key="12">
    <source>
        <dbReference type="Proteomes" id="UP000237631"/>
    </source>
</evidence>
<evidence type="ECO:0000256" key="3">
    <source>
        <dbReference type="ARBA" id="ARBA00022679"/>
    </source>
</evidence>
<dbReference type="PROSITE" id="PS52004">
    <property type="entry name" value="KS3_2"/>
    <property type="match status" value="1"/>
</dbReference>
<dbReference type="CDD" id="cd00833">
    <property type="entry name" value="PKS"/>
    <property type="match status" value="1"/>
</dbReference>
<dbReference type="SUPFAM" id="SSF52151">
    <property type="entry name" value="FabD/lysophospholipase-like"/>
    <property type="match status" value="1"/>
</dbReference>
<dbReference type="InterPro" id="IPR049551">
    <property type="entry name" value="PKS_DH_C"/>
</dbReference>
<dbReference type="NCBIfam" id="TIGR04532">
    <property type="entry name" value="PT_fungal_PKS"/>
    <property type="match status" value="1"/>
</dbReference>
<sequence length="2189" mass="239019">MSGSQKLYLFGDQTYEVQPHLKDLLRYRTNPVLDDFLVKTYDVIRNHIYELPIQVRDDLPRFTCVDDLLLMKPTSTRCIPLDMAITCMYQLGVFISQTDLDYPRSDNARVLGLCTGTLAAAAVSCSRSTLDLIPLAVAAVSAAFKTGMHVTDLAHRVQPSPDATTGLTWSMLAAASESTTEALSKFCEETKLPLTDGPYVSAVAPSAITISGPPNFLAKLISSDHFAGIRIKRIPIFAPYHCPHLCSQDDVEEIVAGLDATTAQRRNETHVLSTAGTVVGVENFEFLLKEAISQILLQPISWSGIIDEVQKWLNASDAESFDISAVATIADQLIYNALKQSSLKNLVSSAPAQPKLHNPEQAPGNPKQPKLAIIGLSGRYPDAKDNEAFWNLLHQGLDVHKEVPAFHWNAKTHVDPTGKIKNTSTTPYGCWLDNPKEFDCKFFNISPREAAEIDPAQRIALMTAYEAIEQAGLVPDATPSTRRDRVGVFYGVTSNDWMETNSAQSISKYFIPGGNRAFIPGRINYCFNLAGVHIACNALWRGDIDTAIAGGSNVLTNPDFTSGLSRGHFLSNTGNCKTLDDDADGYCRGEGVGTVIIKRLDDAIADKDPIQGIILGAYRNHSAESESITRPHVGAQRAILQKILNQGAVDPYDVSYVEMHGTGTQAGDAGEMSSVLQTFAPPLDGVQKPRSEDQALYLGSAKANIGHGEAVSGVSALIKVLLMMKKNMIPPHVGIKNKINHKFPTDLDKRNVNIAMKATPWERDGATPRRTFVNNFSAAGGNSALLLEDAPLVEEIEDSDPRTLHLVALSGKNGGSLQGNLQSLRNYLQQNPEVSLSQLSYTTTARRIHHQHRVMLCDKDASELGQQIDKAVEDKVGMTRPKSAPKVWFTFTGNGAQYPGMARELFDNFSVFRKEMRRLDKIGQSLGFPSMLPVIQSTEQDIGMFAPTPVPLATTCMQIALTRLWASFEIRPTAVVDHSPGEYAALNVAGVLSDTDTLYLVGKRAQLLEAKCQVGTHSMLVVKSDVKTIFSALRDSKFEVACINSPVETVLAGPSAEIASFSETLSAAGLKSTLLKVPYAFHSSQVDPILEDVTELARGVTYSAARIPVLCPLDGTVVDKADSFNAEYFSRHCREPVNMLTALEQAQSVGFISNATTTLEIGPHPAVSGMVKANLPKIVNLPSLQRGRSVWATMTAALKTLYMVGADIRWSQYHRDFASSHKVLPLPAYSWDLKDYWIQYVNDWSLRKGDAPLVIKERAAKLESTTIHNVVEETGDDQKAHIVVEADIAREDLSPLVQGHEVDGIPLCTPSVYCDIALSLGTYLVDKYRPQQTERLVDVGTMNISKALILNSAGGKQLLQAHADVDWANNEAKIRFMSFNTRQKLQEHARCVVRFQDRSLLTKLEAEKATIKKKMQTLRNGIAKETAARFNRSMVYRAIRPMARFHDDYRAIDEVVLDSKTLEATSKLSFGTVKRGGDYHTHPAVIDALTQSCGFTMNCNDAVDLDKEVFMNHGWAGFRIFEPIDFDKTYTTYTQMHEGNDKLWHGDVAVFDHADKIVASFKGIAIQGVPRRVLKVILNNESRSVQPKGAEAAPKAAPVEKAPPAPANVAAPVKSAARTEPAAPAPAPKIGQALVIVAEESGIAENDLGDDTVFADAGIDSLMGLTISARFKEELDLDLDFNSLFYKYPAVKDLKKLPGESGLSTGPQSASRSEPDSENSSDSGHDASGSSSDAGSDAGTGATTPLSSIGTPDSKKQGSNANSQVFKSALSIVSEESGVAVGDLTDETDFADSAESTPPAVEEETPPKPATIAEPEAAPVKMRSAEQIAALPARKQAVTELVNKYTAGFTAPTPNPNGKMPLDTEKVVLMTGASGSLGGHLTYHLAMLEDVKTVVCLNRENRNEKYARQHKDMKEKGIRFPDNLRHKLLVFQTDTSKPKFGLADDEYEKLTSSVTHLVHSAWPMSAKRPLAGFEPQFQVFRNLIDFGCDVVSKRPASFKFGFQLVSSIGVVGQYDIDNSKPGTGMKQIVPEERVDIGTVLTNGYGEAKWGCERMLDVTLHKHSDHFRTMAVRLGQSAGSKTSGYWNPMEHFGFLVKSSQTLNALPDLDGGLFWTPVNDIAGALSDLVLADNTPYPIYPIENPVGQSWKDMTKILAESLHIDNIVPFHDWLEMIWKEIVRIPNLLIPGRL</sequence>
<dbReference type="Pfam" id="PF00698">
    <property type="entry name" value="Acyl_transf_1"/>
    <property type="match status" value="1"/>
</dbReference>
<dbReference type="Pfam" id="PF22621">
    <property type="entry name" value="CurL-like_PKS_C"/>
    <property type="match status" value="1"/>
</dbReference>
<keyword evidence="2" id="KW-0597">Phosphoprotein</keyword>
<dbReference type="FunFam" id="3.10.129.110:FF:000001">
    <property type="entry name" value="Sterigmatocystin biosynthesis polyketide synthase"/>
    <property type="match status" value="1"/>
</dbReference>
<feature type="domain" description="PKS/mFAS DH" evidence="10">
    <location>
        <begin position="1268"/>
        <end position="1575"/>
    </location>
</feature>
<dbReference type="Pfam" id="PF00550">
    <property type="entry name" value="PP-binding"/>
    <property type="match status" value="1"/>
</dbReference>